<feature type="transmembrane region" description="Helical" evidence="1">
    <location>
        <begin position="116"/>
        <end position="138"/>
    </location>
</feature>
<proteinExistence type="predicted"/>
<keyword evidence="3" id="KW-1185">Reference proteome</keyword>
<feature type="transmembrane region" description="Helical" evidence="1">
    <location>
        <begin position="158"/>
        <end position="181"/>
    </location>
</feature>
<dbReference type="SUPFAM" id="SSF140453">
    <property type="entry name" value="EsxAB dimer-like"/>
    <property type="match status" value="1"/>
</dbReference>
<dbReference type="InterPro" id="IPR036689">
    <property type="entry name" value="ESAT-6-like_sf"/>
</dbReference>
<evidence type="ECO:0000313" key="3">
    <source>
        <dbReference type="Proteomes" id="UP000188235"/>
    </source>
</evidence>
<evidence type="ECO:0000256" key="1">
    <source>
        <dbReference type="SAM" id="Phobius"/>
    </source>
</evidence>
<evidence type="ECO:0000313" key="2">
    <source>
        <dbReference type="EMBL" id="AQP50184.1"/>
    </source>
</evidence>
<keyword evidence="1" id="KW-0812">Transmembrane</keyword>
<protein>
    <submittedName>
        <fullName evidence="2">Uncharacterized protein</fullName>
    </submittedName>
</protein>
<name>A0A1Q2CVT3_9ACTN</name>
<reference evidence="2 3" key="1">
    <citation type="journal article" date="2008" name="Int. J. Syst. Evol. Microbiol.">
        <title>Tessaracoccus flavescens sp. nov., isolated from marine sediment.</title>
        <authorList>
            <person name="Lee D.W."/>
            <person name="Lee S.D."/>
        </authorList>
    </citation>
    <scope>NUCLEOTIDE SEQUENCE [LARGE SCALE GENOMIC DNA]</scope>
    <source>
        <strain evidence="2 3">SST-39T</strain>
    </source>
</reference>
<gene>
    <name evidence="2" type="ORF">BW733_04370</name>
</gene>
<sequence>MPPLSEDAQRAITYLGIDDPRNHLRDFDVDVDSMRTFAADLQSAVGQAKGAGETVRAAHVDGWQGAAAVQYDDCKMQWYDYLLVAFDWILFIVDCIVAIVDWIIEIIRWVLNLIDWVLGILSVFGAVLLLADEFGWRIPGWVRWLLKAGKLVEKLPKLILTVVAAAAWLVGKVGWVVDWLLDRLRDGINWIRDAIDECGGAPEKWPDEPIEPNF</sequence>
<dbReference type="STRING" id="399497.BW733_04370"/>
<organism evidence="2 3">
    <name type="scientific">Tessaracoccus flavescens</name>
    <dbReference type="NCBI Taxonomy" id="399497"/>
    <lineage>
        <taxon>Bacteria</taxon>
        <taxon>Bacillati</taxon>
        <taxon>Actinomycetota</taxon>
        <taxon>Actinomycetes</taxon>
        <taxon>Propionibacteriales</taxon>
        <taxon>Propionibacteriaceae</taxon>
        <taxon>Tessaracoccus</taxon>
    </lineage>
</organism>
<dbReference type="KEGG" id="tfa:BW733_04370"/>
<feature type="transmembrane region" description="Helical" evidence="1">
    <location>
        <begin position="81"/>
        <end position="104"/>
    </location>
</feature>
<keyword evidence="1" id="KW-1133">Transmembrane helix</keyword>
<dbReference type="EMBL" id="CP019607">
    <property type="protein sequence ID" value="AQP50184.1"/>
    <property type="molecule type" value="Genomic_DNA"/>
</dbReference>
<dbReference type="AlphaFoldDB" id="A0A1Q2CVT3"/>
<keyword evidence="1" id="KW-0472">Membrane</keyword>
<accession>A0A1Q2CVT3</accession>
<dbReference type="Proteomes" id="UP000188235">
    <property type="component" value="Chromosome"/>
</dbReference>